<dbReference type="Gene3D" id="3.30.450.70">
    <property type="match status" value="1"/>
</dbReference>
<dbReference type="EMBL" id="JARGDH010000006">
    <property type="protein sequence ID" value="KAL0265966.1"/>
    <property type="molecule type" value="Genomic_DNA"/>
</dbReference>
<reference evidence="1" key="1">
    <citation type="journal article" date="2024" name="Gigascience">
        <title>Chromosome-level genome of the poultry shaft louse Menopon gallinae provides insight into the host-switching and adaptive evolution of parasitic lice.</title>
        <authorList>
            <person name="Xu Y."/>
            <person name="Ma L."/>
            <person name="Liu S."/>
            <person name="Liang Y."/>
            <person name="Liu Q."/>
            <person name="He Z."/>
            <person name="Tian L."/>
            <person name="Duan Y."/>
            <person name="Cai W."/>
            <person name="Li H."/>
            <person name="Song F."/>
        </authorList>
    </citation>
    <scope>NUCLEOTIDE SEQUENCE</scope>
    <source>
        <strain evidence="1">Cailab_2023a</strain>
    </source>
</reference>
<name>A0AAW2H8A8_9NEOP</name>
<proteinExistence type="predicted"/>
<dbReference type="GO" id="GO:0005737">
    <property type="term" value="C:cytoplasm"/>
    <property type="evidence" value="ECO:0007669"/>
    <property type="project" value="GOC"/>
</dbReference>
<evidence type="ECO:0000313" key="1">
    <source>
        <dbReference type="EMBL" id="KAL0265966.1"/>
    </source>
</evidence>
<organism evidence="1">
    <name type="scientific">Menopon gallinae</name>
    <name type="common">poultry shaft louse</name>
    <dbReference type="NCBI Taxonomy" id="328185"/>
    <lineage>
        <taxon>Eukaryota</taxon>
        <taxon>Metazoa</taxon>
        <taxon>Ecdysozoa</taxon>
        <taxon>Arthropoda</taxon>
        <taxon>Hexapoda</taxon>
        <taxon>Insecta</taxon>
        <taxon>Pterygota</taxon>
        <taxon>Neoptera</taxon>
        <taxon>Paraneoptera</taxon>
        <taxon>Psocodea</taxon>
        <taxon>Troctomorpha</taxon>
        <taxon>Phthiraptera</taxon>
        <taxon>Amblycera</taxon>
        <taxon>Menoponidae</taxon>
        <taxon>Menopon</taxon>
    </lineage>
</organism>
<gene>
    <name evidence="1" type="ORF">PYX00_011683</name>
</gene>
<dbReference type="Pfam" id="PF04628">
    <property type="entry name" value="Sedlin_N"/>
    <property type="match status" value="1"/>
</dbReference>
<accession>A0AAW2H8A8</accession>
<sequence>MAEAIEAAQKYKRGEIRDLQQYRKMLACNEMMALAWHRAGAEMPGHSLFPFLVEEFVDVDKHTAAGDGRGVLKEMLCMFGTPYEHFVLDEDVICIDHAYKERLDKIRAYVGKNPQKYGRHAFQGGADYFTVSGASLVLARGERLARMREAIAAGAAEVLSELFVILAAMKFVSIESFDNSLSFVEFIIESLKGRYTREHTIEVLVKIASDFYSPDSFNLSGSFTTFLLFGTECEYVPGTSLRPASAGSLPAGDSGMHRKLLLEHRSNSLLAAALLLSTPLKLRYKLRISRIVSSGRAFDVGSRRAVQERKTYPCRQRDIVVMGMFDEHDRVYLTPYKDASLRHVGPHAFVPDLLNFGVSSMLIYKDYLRRFIAGHMQCRASGVYARIVPGIFYLHDVPLQYRNNNISIKDLRSLTCFGGAAPLKACFQENTISVDEYSESLLTRLGLCIKRMQRHYLLHLHKDKVRYKVYANHDGVVEKVATDRETLGCFHFIRPNTSTRRDLCIEIARERPLALSSLPSELSFLLEGSVLSRCGERYALSLRCSEFDATRLEECTYWVAANDRNGEARLGLVRKFSGAECTEYDAHSLTESLCPQQSLNAAPEHSDVEEFFERVWESLCLLDGVLSAETWKAVGPAATMQTPLRAVVQGAQPLRDTHHMVVYYSKNKDSMGELVLVLSVENDIIYRFEREIEGDEEYCKKYLLAYSSLDILDDVLLTTNKDFLHSINKQVATVSVVLMRSGLRVMLVTENRSREEIYLIGKSTAEVVKEFVLGEWSDYDNMIVSDKLDKCLEKLMSQRPQSFYDL</sequence>
<dbReference type="InterPro" id="IPR006722">
    <property type="entry name" value="Sedlin"/>
</dbReference>
<comment type="caution">
    <text evidence="1">The sequence shown here is derived from an EMBL/GenBank/DDBJ whole genome shotgun (WGS) entry which is preliminary data.</text>
</comment>
<protein>
    <submittedName>
        <fullName evidence="1">Uncharacterized protein</fullName>
    </submittedName>
</protein>
<dbReference type="GO" id="GO:0006888">
    <property type="term" value="P:endoplasmic reticulum to Golgi vesicle-mediated transport"/>
    <property type="evidence" value="ECO:0007669"/>
    <property type="project" value="InterPro"/>
</dbReference>
<dbReference type="AlphaFoldDB" id="A0AAW2H8A8"/>